<feature type="region of interest" description="Disordered" evidence="1">
    <location>
        <begin position="226"/>
        <end position="305"/>
    </location>
</feature>
<evidence type="ECO:0000313" key="3">
    <source>
        <dbReference type="Proteomes" id="UP000700596"/>
    </source>
</evidence>
<sequence>MDSEGASNSFLWDGHFNQFGDDLNRSGYDPTTPYDDSVLHGNPYVGNAPFLNSMPNFQEPSFMSSTHENIQMNMTPTIEQMVTNMPSSPVMRRTTTNKSKSKSRQKDSQSSGGNARIVREGSYACPLFQHNNYHNQKHVCKGVKARKMADVRTHMTSGRNKHVEFLVCCPVCSEDVLNREEFEESHGYKGEYCRKAPSRPRGGDASEIQWKKLYRKLYPMEKHIPEAFNESHAGTRESQSQRIRKKRPHPETSSSDESQRTTLLRNFPNSRTRPQTDDVTRPAEVHNGVVQSLDVSETDTLQRSGRQLALPVSTRVNGVNEDSRHSQDDVQRQIRNLASSDQEITKRNEVMKSLVAEVKDKMGPQSSREAMIGIVVEVVARIFQTTKDAHNDLSLSNTSTCPELEQGGSSPSPSSHSSYQLSSEASASSTIETDGELEPSSSIEHSDQLDPPEASPDNEENSFKESQQPGLEVLSTSAPENEPVQSVREDRPPAQVANSDVDRLNDDKIEHEWVSVESPSKQPLQLPTPRPSRQDSALAQTPTPFNIKISSPSQSTERFHGTGTEPRKIQVLTPEPESIQQDEAISLKNHTSVAHEKTVRNSRKIFDSEDFTMIEDTSQPRCGG</sequence>
<name>A0A9P9CZ34_9PLEO</name>
<feature type="compositionally biased region" description="Polar residues" evidence="1">
    <location>
        <begin position="464"/>
        <end position="479"/>
    </location>
</feature>
<feature type="compositionally biased region" description="Polar residues" evidence="1">
    <location>
        <begin position="289"/>
        <end position="305"/>
    </location>
</feature>
<dbReference type="EMBL" id="JAGMWT010000032">
    <property type="protein sequence ID" value="KAH7109454.1"/>
    <property type="molecule type" value="Genomic_DNA"/>
</dbReference>
<feature type="compositionally biased region" description="Polar residues" evidence="1">
    <location>
        <begin position="251"/>
        <end position="273"/>
    </location>
</feature>
<dbReference type="OrthoDB" id="3800899at2759"/>
<keyword evidence="3" id="KW-1185">Reference proteome</keyword>
<feature type="region of interest" description="Disordered" evidence="1">
    <location>
        <begin position="392"/>
        <end position="568"/>
    </location>
</feature>
<evidence type="ECO:0000256" key="1">
    <source>
        <dbReference type="SAM" id="MobiDB-lite"/>
    </source>
</evidence>
<feature type="compositionally biased region" description="Polar residues" evidence="1">
    <location>
        <begin position="84"/>
        <end position="97"/>
    </location>
</feature>
<proteinExistence type="predicted"/>
<dbReference type="Proteomes" id="UP000700596">
    <property type="component" value="Unassembled WGS sequence"/>
</dbReference>
<protein>
    <submittedName>
        <fullName evidence="2">Uncharacterized protein</fullName>
    </submittedName>
</protein>
<feature type="compositionally biased region" description="Basic and acidic residues" evidence="1">
    <location>
        <begin position="500"/>
        <end position="514"/>
    </location>
</feature>
<feature type="compositionally biased region" description="Low complexity" evidence="1">
    <location>
        <begin position="404"/>
        <end position="429"/>
    </location>
</feature>
<accession>A0A9P9CZ34</accession>
<comment type="caution">
    <text evidence="2">The sequence shown here is derived from an EMBL/GenBank/DDBJ whole genome shotgun (WGS) entry which is preliminary data.</text>
</comment>
<feature type="region of interest" description="Disordered" evidence="1">
    <location>
        <begin position="84"/>
        <end position="116"/>
    </location>
</feature>
<gene>
    <name evidence="2" type="ORF">B0J11DRAFT_601663</name>
</gene>
<feature type="compositionally biased region" description="Polar residues" evidence="1">
    <location>
        <begin position="534"/>
        <end position="556"/>
    </location>
</feature>
<reference evidence="2" key="1">
    <citation type="journal article" date="2021" name="Nat. Commun.">
        <title>Genetic determinants of endophytism in the Arabidopsis root mycobiome.</title>
        <authorList>
            <person name="Mesny F."/>
            <person name="Miyauchi S."/>
            <person name="Thiergart T."/>
            <person name="Pickel B."/>
            <person name="Atanasova L."/>
            <person name="Karlsson M."/>
            <person name="Huettel B."/>
            <person name="Barry K.W."/>
            <person name="Haridas S."/>
            <person name="Chen C."/>
            <person name="Bauer D."/>
            <person name="Andreopoulos W."/>
            <person name="Pangilinan J."/>
            <person name="LaButti K."/>
            <person name="Riley R."/>
            <person name="Lipzen A."/>
            <person name="Clum A."/>
            <person name="Drula E."/>
            <person name="Henrissat B."/>
            <person name="Kohler A."/>
            <person name="Grigoriev I.V."/>
            <person name="Martin F.M."/>
            <person name="Hacquard S."/>
        </authorList>
    </citation>
    <scope>NUCLEOTIDE SEQUENCE</scope>
    <source>
        <strain evidence="2">MPI-CAGE-CH-0243</strain>
    </source>
</reference>
<feature type="compositionally biased region" description="Basic and acidic residues" evidence="1">
    <location>
        <begin position="274"/>
        <end position="284"/>
    </location>
</feature>
<organism evidence="2 3">
    <name type="scientific">Dendryphion nanum</name>
    <dbReference type="NCBI Taxonomy" id="256645"/>
    <lineage>
        <taxon>Eukaryota</taxon>
        <taxon>Fungi</taxon>
        <taxon>Dikarya</taxon>
        <taxon>Ascomycota</taxon>
        <taxon>Pezizomycotina</taxon>
        <taxon>Dothideomycetes</taxon>
        <taxon>Pleosporomycetidae</taxon>
        <taxon>Pleosporales</taxon>
        <taxon>Torulaceae</taxon>
        <taxon>Dendryphion</taxon>
    </lineage>
</organism>
<feature type="compositionally biased region" description="Basic and acidic residues" evidence="1">
    <location>
        <begin position="557"/>
        <end position="568"/>
    </location>
</feature>
<feature type="non-terminal residue" evidence="2">
    <location>
        <position position="624"/>
    </location>
</feature>
<evidence type="ECO:0000313" key="2">
    <source>
        <dbReference type="EMBL" id="KAH7109454.1"/>
    </source>
</evidence>
<dbReference type="AlphaFoldDB" id="A0A9P9CZ34"/>